<keyword evidence="2" id="KW-1185">Reference proteome</keyword>
<dbReference type="EMBL" id="NBSK02000007">
    <property type="protein sequence ID" value="KAJ0198052.1"/>
    <property type="molecule type" value="Genomic_DNA"/>
</dbReference>
<reference evidence="1 2" key="1">
    <citation type="journal article" date="2017" name="Nat. Commun.">
        <title>Genome assembly with in vitro proximity ligation data and whole-genome triplication in lettuce.</title>
        <authorList>
            <person name="Reyes-Chin-Wo S."/>
            <person name="Wang Z."/>
            <person name="Yang X."/>
            <person name="Kozik A."/>
            <person name="Arikit S."/>
            <person name="Song C."/>
            <person name="Xia L."/>
            <person name="Froenicke L."/>
            <person name="Lavelle D.O."/>
            <person name="Truco M.J."/>
            <person name="Xia R."/>
            <person name="Zhu S."/>
            <person name="Xu C."/>
            <person name="Xu H."/>
            <person name="Xu X."/>
            <person name="Cox K."/>
            <person name="Korf I."/>
            <person name="Meyers B.C."/>
            <person name="Michelmore R.W."/>
        </authorList>
    </citation>
    <scope>NUCLEOTIDE SEQUENCE [LARGE SCALE GENOMIC DNA]</scope>
    <source>
        <strain evidence="2">cv. Salinas</strain>
        <tissue evidence="1">Seedlings</tissue>
    </source>
</reference>
<dbReference type="Proteomes" id="UP000235145">
    <property type="component" value="Unassembled WGS sequence"/>
</dbReference>
<name>A0A9R1V102_LACSA</name>
<dbReference type="AlphaFoldDB" id="A0A9R1V102"/>
<evidence type="ECO:0008006" key="3">
    <source>
        <dbReference type="Google" id="ProtNLM"/>
    </source>
</evidence>
<organism evidence="1 2">
    <name type="scientific">Lactuca sativa</name>
    <name type="common">Garden lettuce</name>
    <dbReference type="NCBI Taxonomy" id="4236"/>
    <lineage>
        <taxon>Eukaryota</taxon>
        <taxon>Viridiplantae</taxon>
        <taxon>Streptophyta</taxon>
        <taxon>Embryophyta</taxon>
        <taxon>Tracheophyta</taxon>
        <taxon>Spermatophyta</taxon>
        <taxon>Magnoliopsida</taxon>
        <taxon>eudicotyledons</taxon>
        <taxon>Gunneridae</taxon>
        <taxon>Pentapetalae</taxon>
        <taxon>asterids</taxon>
        <taxon>campanulids</taxon>
        <taxon>Asterales</taxon>
        <taxon>Asteraceae</taxon>
        <taxon>Cichorioideae</taxon>
        <taxon>Cichorieae</taxon>
        <taxon>Lactucinae</taxon>
        <taxon>Lactuca</taxon>
    </lineage>
</organism>
<evidence type="ECO:0000313" key="1">
    <source>
        <dbReference type="EMBL" id="KAJ0198052.1"/>
    </source>
</evidence>
<accession>A0A9R1V102</accession>
<gene>
    <name evidence="1" type="ORF">LSAT_V11C700350060</name>
</gene>
<comment type="caution">
    <text evidence="1">The sequence shown here is derived from an EMBL/GenBank/DDBJ whole genome shotgun (WGS) entry which is preliminary data.</text>
</comment>
<sequence length="109" mass="13169">MVQKDVTEYAGKVIERRINISSIFWVYQIDQSRYETTEQMKIGIINLESRYYMCVKWKILGIPCTHDMVVFEELRFQHCSAWVLLYFTIETYRSTYEEVVFHVPFSADY</sequence>
<evidence type="ECO:0000313" key="2">
    <source>
        <dbReference type="Proteomes" id="UP000235145"/>
    </source>
</evidence>
<protein>
    <recommendedName>
        <fullName evidence="3">Zinc finger PMZ-type domain-containing protein</fullName>
    </recommendedName>
</protein>
<proteinExistence type="predicted"/>